<dbReference type="InterPro" id="IPR029709">
    <property type="entry name" value="LDAF1"/>
</dbReference>
<dbReference type="Pfam" id="PF16015">
    <property type="entry name" value="Promethin"/>
    <property type="match status" value="1"/>
</dbReference>
<evidence type="ECO:0000313" key="12">
    <source>
        <dbReference type="RefSeq" id="XP_029013859.1"/>
    </source>
</evidence>
<evidence type="ECO:0000256" key="2">
    <source>
        <dbReference type="ARBA" id="ARBA00004502"/>
    </source>
</evidence>
<gene>
    <name evidence="12 13 14" type="primary">LOC114859927</name>
</gene>
<dbReference type="AlphaFoldDB" id="A0A6P7N6K9"/>
<evidence type="ECO:0000256" key="9">
    <source>
        <dbReference type="SAM" id="MobiDB-lite"/>
    </source>
</evidence>
<sequence>MEPHSSSSGSSSSGRDGGRRSSSFQQLRAKWSDMLSRVYDDPRVARVTGSTAGRYLRSHPGAALTAVVFGLTAAGPVGLFLAFAVVSAAGFVFCEVALLLAAGLILMSVLCGLAFFAVLLSIFLNASYFISFSLLKCYSDKKQQRKAEEESDGQTSCKGKHVD</sequence>
<dbReference type="GeneID" id="114859927"/>
<dbReference type="RefSeq" id="XP_055367007.1">
    <property type="nucleotide sequence ID" value="XM_055511032.1"/>
</dbReference>
<reference evidence="12 13" key="1">
    <citation type="submission" date="2025-04" db="UniProtKB">
        <authorList>
            <consortium name="RefSeq"/>
        </authorList>
    </citation>
    <scope>IDENTIFICATION</scope>
</reference>
<evidence type="ECO:0000256" key="8">
    <source>
        <dbReference type="ARBA" id="ARBA00023136"/>
    </source>
</evidence>
<dbReference type="GO" id="GO:0005811">
    <property type="term" value="C:lipid droplet"/>
    <property type="evidence" value="ECO:0007669"/>
    <property type="project" value="UniProtKB-SubCell"/>
</dbReference>
<comment type="similarity">
    <text evidence="3">Belongs to the LDAF1 family.</text>
</comment>
<keyword evidence="7 10" id="KW-1133">Transmembrane helix</keyword>
<evidence type="ECO:0000256" key="4">
    <source>
        <dbReference type="ARBA" id="ARBA00022677"/>
    </source>
</evidence>
<evidence type="ECO:0000256" key="5">
    <source>
        <dbReference type="ARBA" id="ARBA00022692"/>
    </source>
</evidence>
<dbReference type="Proteomes" id="UP000515150">
    <property type="component" value="Chromosome 8"/>
</dbReference>
<protein>
    <submittedName>
        <fullName evidence="12 13">Lipid droplet assembly factor 1-like</fullName>
    </submittedName>
</protein>
<dbReference type="OrthoDB" id="9943433at2759"/>
<dbReference type="GO" id="GO:0005789">
    <property type="term" value="C:endoplasmic reticulum membrane"/>
    <property type="evidence" value="ECO:0007669"/>
    <property type="project" value="UniProtKB-SubCell"/>
</dbReference>
<proteinExistence type="inferred from homology"/>
<evidence type="ECO:0000256" key="10">
    <source>
        <dbReference type="SAM" id="Phobius"/>
    </source>
</evidence>
<evidence type="ECO:0000313" key="13">
    <source>
        <dbReference type="RefSeq" id="XP_055367006.1"/>
    </source>
</evidence>
<keyword evidence="6" id="KW-0256">Endoplasmic reticulum</keyword>
<evidence type="ECO:0000313" key="11">
    <source>
        <dbReference type="Proteomes" id="UP000515150"/>
    </source>
</evidence>
<keyword evidence="4" id="KW-0551">Lipid droplet</keyword>
<evidence type="ECO:0000256" key="1">
    <source>
        <dbReference type="ARBA" id="ARBA00004477"/>
    </source>
</evidence>
<dbReference type="RefSeq" id="XP_055367006.1">
    <property type="nucleotide sequence ID" value="XM_055511031.1"/>
</dbReference>
<dbReference type="PANTHER" id="PTHR14275">
    <property type="entry name" value="PROMETHIN"/>
    <property type="match status" value="1"/>
</dbReference>
<accession>A0A6P7N6K9</accession>
<dbReference type="KEGG" id="bspl:114859927"/>
<feature type="transmembrane region" description="Helical" evidence="10">
    <location>
        <begin position="63"/>
        <end position="93"/>
    </location>
</feature>
<evidence type="ECO:0000256" key="6">
    <source>
        <dbReference type="ARBA" id="ARBA00022824"/>
    </source>
</evidence>
<evidence type="ECO:0000313" key="14">
    <source>
        <dbReference type="RefSeq" id="XP_055367007.1"/>
    </source>
</evidence>
<feature type="transmembrane region" description="Helical" evidence="10">
    <location>
        <begin position="99"/>
        <end position="124"/>
    </location>
</feature>
<keyword evidence="11" id="KW-1185">Reference proteome</keyword>
<evidence type="ECO:0000256" key="7">
    <source>
        <dbReference type="ARBA" id="ARBA00022989"/>
    </source>
</evidence>
<dbReference type="PANTHER" id="PTHR14275:SF0">
    <property type="entry name" value="LIPID DROPLET ASSEMBLY FACTOR 1"/>
    <property type="match status" value="1"/>
</dbReference>
<dbReference type="RefSeq" id="XP_029013859.1">
    <property type="nucleotide sequence ID" value="XM_029158026.3"/>
</dbReference>
<organism evidence="11 12">
    <name type="scientific">Betta splendens</name>
    <name type="common">Siamese fighting fish</name>
    <dbReference type="NCBI Taxonomy" id="158456"/>
    <lineage>
        <taxon>Eukaryota</taxon>
        <taxon>Metazoa</taxon>
        <taxon>Chordata</taxon>
        <taxon>Craniata</taxon>
        <taxon>Vertebrata</taxon>
        <taxon>Euteleostomi</taxon>
        <taxon>Actinopterygii</taxon>
        <taxon>Neopterygii</taxon>
        <taxon>Teleostei</taxon>
        <taxon>Neoteleostei</taxon>
        <taxon>Acanthomorphata</taxon>
        <taxon>Anabantaria</taxon>
        <taxon>Anabantiformes</taxon>
        <taxon>Anabantoidei</taxon>
        <taxon>Osphronemidae</taxon>
        <taxon>Betta</taxon>
    </lineage>
</organism>
<name>A0A6P7N6K9_BETSP</name>
<evidence type="ECO:0000256" key="3">
    <source>
        <dbReference type="ARBA" id="ARBA00007618"/>
    </source>
</evidence>
<keyword evidence="5 10" id="KW-0812">Transmembrane</keyword>
<feature type="region of interest" description="Disordered" evidence="9">
    <location>
        <begin position="1"/>
        <end position="23"/>
    </location>
</feature>
<comment type="subcellular location">
    <subcellularLocation>
        <location evidence="1">Endoplasmic reticulum membrane</location>
        <topology evidence="1">Multi-pass membrane protein</topology>
    </subcellularLocation>
    <subcellularLocation>
        <location evidence="2">Lipid droplet</location>
    </subcellularLocation>
</comment>
<keyword evidence="8 10" id="KW-0472">Membrane</keyword>
<feature type="compositionally biased region" description="Low complexity" evidence="9">
    <location>
        <begin position="1"/>
        <end position="14"/>
    </location>
</feature>